<dbReference type="Proteomes" id="UP000198520">
    <property type="component" value="Unassembled WGS sequence"/>
</dbReference>
<gene>
    <name evidence="1" type="ORF">SAMN04488035_0714</name>
</gene>
<accession>A0A1I2DSY8</accession>
<organism evidence="1 2">
    <name type="scientific">Flavimobilis marinus</name>
    <dbReference type="NCBI Taxonomy" id="285351"/>
    <lineage>
        <taxon>Bacteria</taxon>
        <taxon>Bacillati</taxon>
        <taxon>Actinomycetota</taxon>
        <taxon>Actinomycetes</taxon>
        <taxon>Micrococcales</taxon>
        <taxon>Jonesiaceae</taxon>
        <taxon>Flavimobilis</taxon>
    </lineage>
</organism>
<evidence type="ECO:0000313" key="2">
    <source>
        <dbReference type="Proteomes" id="UP000198520"/>
    </source>
</evidence>
<keyword evidence="2" id="KW-1185">Reference proteome</keyword>
<evidence type="ECO:0008006" key="3">
    <source>
        <dbReference type="Google" id="ProtNLM"/>
    </source>
</evidence>
<dbReference type="EMBL" id="FONZ01000001">
    <property type="protein sequence ID" value="SFE83655.1"/>
    <property type="molecule type" value="Genomic_DNA"/>
</dbReference>
<dbReference type="STRING" id="285351.SAMN04488035_0714"/>
<name>A0A1I2DSY8_9MICO</name>
<reference evidence="2" key="1">
    <citation type="submission" date="2016-10" db="EMBL/GenBank/DDBJ databases">
        <authorList>
            <person name="Varghese N."/>
            <person name="Submissions S."/>
        </authorList>
    </citation>
    <scope>NUCLEOTIDE SEQUENCE [LARGE SCALE GENOMIC DNA]</scope>
    <source>
        <strain evidence="2">DSM 19083</strain>
    </source>
</reference>
<dbReference type="AlphaFoldDB" id="A0A1I2DSY8"/>
<evidence type="ECO:0000313" key="1">
    <source>
        <dbReference type="EMBL" id="SFE83655.1"/>
    </source>
</evidence>
<proteinExistence type="predicted"/>
<sequence length="134" mass="13697">MLSLVFTSIALALVIVVVAVTSVHLERKRLLTLADGAALHAASVIDEAEFYGGAPGEAPALTRASVEAAASDYLSRSPEAAKLRDLAMVEASTPEGETAAVTLVAVARPALVGWLVDLVDDGIVITASSSARGQ</sequence>
<protein>
    <recommendedName>
        <fullName evidence="3">Flp pilus-assembly TadE/G-like</fullName>
    </recommendedName>
</protein>